<dbReference type="Proteomes" id="UP000799428">
    <property type="component" value="Unassembled WGS sequence"/>
</dbReference>
<name>A0A6G1KTK0_9PLEO</name>
<sequence length="109" mass="11755">MTAPRPLQRNPLSLPLSLPTPFPSLVNPSPPSIHPSITSRPPAAQCRAVPCHAVHYITLQHSLGFVESNSAPKPGTHLFLFESTSLSEREKLPSVRHALDMHPGPCLAA</sequence>
<dbReference type="AlphaFoldDB" id="A0A6G1KTK0"/>
<evidence type="ECO:0000313" key="1">
    <source>
        <dbReference type="EMBL" id="KAF2715647.1"/>
    </source>
</evidence>
<organism evidence="1 2">
    <name type="scientific">Pleomassaria siparia CBS 279.74</name>
    <dbReference type="NCBI Taxonomy" id="1314801"/>
    <lineage>
        <taxon>Eukaryota</taxon>
        <taxon>Fungi</taxon>
        <taxon>Dikarya</taxon>
        <taxon>Ascomycota</taxon>
        <taxon>Pezizomycotina</taxon>
        <taxon>Dothideomycetes</taxon>
        <taxon>Pleosporomycetidae</taxon>
        <taxon>Pleosporales</taxon>
        <taxon>Pleomassariaceae</taxon>
        <taxon>Pleomassaria</taxon>
    </lineage>
</organism>
<keyword evidence="2" id="KW-1185">Reference proteome</keyword>
<accession>A0A6G1KTK0</accession>
<gene>
    <name evidence="1" type="ORF">K504DRAFT_31072</name>
</gene>
<reference evidence="1" key="1">
    <citation type="journal article" date="2020" name="Stud. Mycol.">
        <title>101 Dothideomycetes genomes: a test case for predicting lifestyles and emergence of pathogens.</title>
        <authorList>
            <person name="Haridas S."/>
            <person name="Albert R."/>
            <person name="Binder M."/>
            <person name="Bloem J."/>
            <person name="Labutti K."/>
            <person name="Salamov A."/>
            <person name="Andreopoulos B."/>
            <person name="Baker S."/>
            <person name="Barry K."/>
            <person name="Bills G."/>
            <person name="Bluhm B."/>
            <person name="Cannon C."/>
            <person name="Castanera R."/>
            <person name="Culley D."/>
            <person name="Daum C."/>
            <person name="Ezra D."/>
            <person name="Gonzalez J."/>
            <person name="Henrissat B."/>
            <person name="Kuo A."/>
            <person name="Liang C."/>
            <person name="Lipzen A."/>
            <person name="Lutzoni F."/>
            <person name="Magnuson J."/>
            <person name="Mondo S."/>
            <person name="Nolan M."/>
            <person name="Ohm R."/>
            <person name="Pangilinan J."/>
            <person name="Park H.-J."/>
            <person name="Ramirez L."/>
            <person name="Alfaro M."/>
            <person name="Sun H."/>
            <person name="Tritt A."/>
            <person name="Yoshinaga Y."/>
            <person name="Zwiers L.-H."/>
            <person name="Turgeon B."/>
            <person name="Goodwin S."/>
            <person name="Spatafora J."/>
            <person name="Crous P."/>
            <person name="Grigoriev I."/>
        </authorList>
    </citation>
    <scope>NUCLEOTIDE SEQUENCE</scope>
    <source>
        <strain evidence="1">CBS 279.74</strain>
    </source>
</reference>
<protein>
    <submittedName>
        <fullName evidence="1">Uncharacterized protein</fullName>
    </submittedName>
</protein>
<proteinExistence type="predicted"/>
<dbReference type="EMBL" id="MU005764">
    <property type="protein sequence ID" value="KAF2715647.1"/>
    <property type="molecule type" value="Genomic_DNA"/>
</dbReference>
<evidence type="ECO:0000313" key="2">
    <source>
        <dbReference type="Proteomes" id="UP000799428"/>
    </source>
</evidence>